<dbReference type="InterPro" id="IPR018357">
    <property type="entry name" value="Hexapep_transf_CS"/>
</dbReference>
<dbReference type="AlphaFoldDB" id="A0A6J7R4Q2"/>
<evidence type="ECO:0000313" key="7">
    <source>
        <dbReference type="EMBL" id="CAB4833686.1"/>
    </source>
</evidence>
<accession>A0A6J7R4Q2</accession>
<organism evidence="9">
    <name type="scientific">freshwater metagenome</name>
    <dbReference type="NCBI Taxonomy" id="449393"/>
    <lineage>
        <taxon>unclassified sequences</taxon>
        <taxon>metagenomes</taxon>
        <taxon>ecological metagenomes</taxon>
    </lineage>
</organism>
<dbReference type="PANTHER" id="PTHR43300:SF10">
    <property type="entry name" value="2,3,4,5-TETRAHYDROPYRIDINE-2,6-DICARBOXYLATE N-ACETYLTRANSFERASE"/>
    <property type="match status" value="1"/>
</dbReference>
<keyword evidence="3" id="KW-0808">Transferase</keyword>
<dbReference type="Gene3D" id="2.160.10.10">
    <property type="entry name" value="Hexapeptide repeat proteins"/>
    <property type="match status" value="1"/>
</dbReference>
<comment type="similarity">
    <text evidence="1">Belongs to the transferase hexapeptide repeat family.</text>
</comment>
<dbReference type="InterPro" id="IPR050179">
    <property type="entry name" value="Trans_hexapeptide_repeat"/>
</dbReference>
<protein>
    <submittedName>
        <fullName evidence="9">Unannotated protein</fullName>
    </submittedName>
</protein>
<evidence type="ECO:0000313" key="9">
    <source>
        <dbReference type="EMBL" id="CAB5023708.1"/>
    </source>
</evidence>
<dbReference type="Pfam" id="PF14805">
    <property type="entry name" value="THDPS_N_2"/>
    <property type="match status" value="1"/>
</dbReference>
<dbReference type="PANTHER" id="PTHR43300">
    <property type="entry name" value="ACETYLTRANSFERASE"/>
    <property type="match status" value="1"/>
</dbReference>
<evidence type="ECO:0000256" key="2">
    <source>
        <dbReference type="ARBA" id="ARBA00022605"/>
    </source>
</evidence>
<keyword evidence="4" id="KW-0220">Diaminopimelate biosynthesis</keyword>
<dbReference type="GO" id="GO:0009085">
    <property type="term" value="P:lysine biosynthetic process"/>
    <property type="evidence" value="ECO:0007669"/>
    <property type="project" value="UniProtKB-KW"/>
</dbReference>
<gene>
    <name evidence="7" type="ORF">UFOPK3164_01517</name>
    <name evidence="8" type="ORF">UFOPK3427_00170</name>
    <name evidence="9" type="ORF">UFOPK4112_01071</name>
</gene>
<evidence type="ECO:0000256" key="3">
    <source>
        <dbReference type="ARBA" id="ARBA00022679"/>
    </source>
</evidence>
<evidence type="ECO:0000256" key="5">
    <source>
        <dbReference type="ARBA" id="ARBA00023154"/>
    </source>
</evidence>
<reference evidence="9" key="1">
    <citation type="submission" date="2020-05" db="EMBL/GenBank/DDBJ databases">
        <authorList>
            <person name="Chiriac C."/>
            <person name="Salcher M."/>
            <person name="Ghai R."/>
            <person name="Kavagutti S V."/>
        </authorList>
    </citation>
    <scope>NUCLEOTIDE SEQUENCE</scope>
</reference>
<evidence type="ECO:0000313" key="8">
    <source>
        <dbReference type="EMBL" id="CAB4860745.1"/>
    </source>
</evidence>
<sequence length="275" mass="29029">MADLSDQIAELYAHADTLTPGDKAADALVTQAVTLLDQGHERVAYVDEATGEVVVNEWLKQAILLLFRLRTIETINVGPFEYADKLPLKTGFKEAGVRVVPGASARWGSFLAPGAVMMPSYVNIGARVGERSMVDTWATVGSCAQIGADVHLAGGVGIGGVLEPPNAVPVIIEDEAFIGSRCMIVDGARVGKGAVLGAGTILNPSIPVIDAETGEELSRGHVPPWSVAVGASRRRELPGGEFFLPCVLVLKHLSEGERHDKVQLNAVLRDHGVAT</sequence>
<proteinExistence type="inferred from homology"/>
<dbReference type="PROSITE" id="PS00101">
    <property type="entry name" value="HEXAPEP_TRANSFERASES"/>
    <property type="match status" value="1"/>
</dbReference>
<keyword evidence="2" id="KW-0028">Amino-acid biosynthesis</keyword>
<dbReference type="InterPro" id="IPR001451">
    <property type="entry name" value="Hexapep"/>
</dbReference>
<dbReference type="Pfam" id="PF14602">
    <property type="entry name" value="Hexapep_2"/>
    <property type="match status" value="1"/>
</dbReference>
<feature type="domain" description="Tetrahydrodipicolinate-N-succinyltransferase chain A" evidence="6">
    <location>
        <begin position="4"/>
        <end position="69"/>
    </location>
</feature>
<name>A0A6J7R4Q2_9ZZZZ</name>
<evidence type="ECO:0000256" key="1">
    <source>
        <dbReference type="ARBA" id="ARBA00007274"/>
    </source>
</evidence>
<evidence type="ECO:0000259" key="6">
    <source>
        <dbReference type="Pfam" id="PF14805"/>
    </source>
</evidence>
<dbReference type="CDD" id="cd03350">
    <property type="entry name" value="LbH_THP_succinylT"/>
    <property type="match status" value="1"/>
</dbReference>
<dbReference type="NCBIfam" id="NF008808">
    <property type="entry name" value="PRK11830.1"/>
    <property type="match status" value="1"/>
</dbReference>
<dbReference type="GO" id="GO:0016740">
    <property type="term" value="F:transferase activity"/>
    <property type="evidence" value="ECO:0007669"/>
    <property type="project" value="UniProtKB-KW"/>
</dbReference>
<dbReference type="EMBL" id="CAFBLT010000001">
    <property type="protein sequence ID" value="CAB4860745.1"/>
    <property type="molecule type" value="Genomic_DNA"/>
</dbReference>
<dbReference type="EMBL" id="CAFABE010000099">
    <property type="protein sequence ID" value="CAB4833686.1"/>
    <property type="molecule type" value="Genomic_DNA"/>
</dbReference>
<dbReference type="SUPFAM" id="SSF51161">
    <property type="entry name" value="Trimeric LpxA-like enzymes"/>
    <property type="match status" value="1"/>
</dbReference>
<dbReference type="Gene3D" id="1.10.166.10">
    <property type="entry name" value="Tetrahydrodipicolinate-N-succinyltransferase, N-terminal domain"/>
    <property type="match status" value="1"/>
</dbReference>
<keyword evidence="5" id="KW-0457">Lysine biosynthesis</keyword>
<dbReference type="InterPro" id="IPR023180">
    <property type="entry name" value="THP_succinylTrfase_dom1"/>
</dbReference>
<evidence type="ECO:0000256" key="4">
    <source>
        <dbReference type="ARBA" id="ARBA00022915"/>
    </source>
</evidence>
<dbReference type="GO" id="GO:0019877">
    <property type="term" value="P:diaminopimelate biosynthetic process"/>
    <property type="evidence" value="ECO:0007669"/>
    <property type="project" value="UniProtKB-KW"/>
</dbReference>
<dbReference type="InterPro" id="IPR011004">
    <property type="entry name" value="Trimer_LpxA-like_sf"/>
</dbReference>
<dbReference type="EMBL" id="CAFBPM010000009">
    <property type="protein sequence ID" value="CAB5023708.1"/>
    <property type="molecule type" value="Genomic_DNA"/>
</dbReference>
<dbReference type="InterPro" id="IPR037133">
    <property type="entry name" value="THP_succinylTrfase_N_sf"/>
</dbReference>